<dbReference type="SUPFAM" id="SSF46894">
    <property type="entry name" value="C-terminal effector domain of the bipartite response regulators"/>
    <property type="match status" value="1"/>
</dbReference>
<evidence type="ECO:0000259" key="4">
    <source>
        <dbReference type="PROSITE" id="PS50043"/>
    </source>
</evidence>
<dbReference type="InterPro" id="IPR016032">
    <property type="entry name" value="Sig_transdc_resp-reg_C-effctor"/>
</dbReference>
<dbReference type="SMART" id="SM00421">
    <property type="entry name" value="HTH_LUXR"/>
    <property type="match status" value="1"/>
</dbReference>
<accession>A0ABN0ZIJ5</accession>
<dbReference type="InterPro" id="IPR036388">
    <property type="entry name" value="WH-like_DNA-bd_sf"/>
</dbReference>
<dbReference type="RefSeq" id="WP_346093478.1">
    <property type="nucleotide sequence ID" value="NZ_BAAABY010000009.1"/>
</dbReference>
<keyword evidence="2" id="KW-0238">DNA-binding</keyword>
<keyword evidence="3" id="KW-0804">Transcription</keyword>
<keyword evidence="1" id="KW-0805">Transcription regulation</keyword>
<reference evidence="5 6" key="1">
    <citation type="journal article" date="2019" name="Int. J. Syst. Evol. Microbiol.">
        <title>The Global Catalogue of Microorganisms (GCM) 10K type strain sequencing project: providing services to taxonomists for standard genome sequencing and annotation.</title>
        <authorList>
            <consortium name="The Broad Institute Genomics Platform"/>
            <consortium name="The Broad Institute Genome Sequencing Center for Infectious Disease"/>
            <person name="Wu L."/>
            <person name="Ma J."/>
        </authorList>
    </citation>
    <scope>NUCLEOTIDE SEQUENCE [LARGE SCALE GENOMIC DNA]</scope>
    <source>
        <strain evidence="5 6">JCM 4805</strain>
    </source>
</reference>
<comment type="caution">
    <text evidence="5">The sequence shown here is derived from an EMBL/GenBank/DDBJ whole genome shotgun (WGS) entry which is preliminary data.</text>
</comment>
<dbReference type="CDD" id="cd06170">
    <property type="entry name" value="LuxR_C_like"/>
    <property type="match status" value="1"/>
</dbReference>
<dbReference type="EMBL" id="BAAABY010000009">
    <property type="protein sequence ID" value="GAA0449022.1"/>
    <property type="molecule type" value="Genomic_DNA"/>
</dbReference>
<dbReference type="InterPro" id="IPR000792">
    <property type="entry name" value="Tscrpt_reg_LuxR_C"/>
</dbReference>
<evidence type="ECO:0000313" key="5">
    <source>
        <dbReference type="EMBL" id="GAA0449022.1"/>
    </source>
</evidence>
<dbReference type="Pfam" id="PF00196">
    <property type="entry name" value="GerE"/>
    <property type="match status" value="1"/>
</dbReference>
<evidence type="ECO:0000313" key="6">
    <source>
        <dbReference type="Proteomes" id="UP001500909"/>
    </source>
</evidence>
<dbReference type="Proteomes" id="UP001500909">
    <property type="component" value="Unassembled WGS sequence"/>
</dbReference>
<dbReference type="PANTHER" id="PTHR44688:SF16">
    <property type="entry name" value="DNA-BINDING TRANSCRIPTIONAL ACTIVATOR DEVR_DOSR"/>
    <property type="match status" value="1"/>
</dbReference>
<keyword evidence="6" id="KW-1185">Reference proteome</keyword>
<evidence type="ECO:0000256" key="2">
    <source>
        <dbReference type="ARBA" id="ARBA00023125"/>
    </source>
</evidence>
<feature type="domain" description="HTH luxR-type" evidence="4">
    <location>
        <begin position="24"/>
        <end position="89"/>
    </location>
</feature>
<dbReference type="PROSITE" id="PS50043">
    <property type="entry name" value="HTH_LUXR_2"/>
    <property type="match status" value="1"/>
</dbReference>
<evidence type="ECO:0000256" key="1">
    <source>
        <dbReference type="ARBA" id="ARBA00023015"/>
    </source>
</evidence>
<sequence length="99" mass="10979">MQQADSSAEDSKADGKWAVAYPGIEHRVATLSDTEREVLRLIGGGLTDQQIAEELHLSVRSVKTYVSRMMARLDLDEREQAAVLARETGLVNERNTHDA</sequence>
<dbReference type="PANTHER" id="PTHR44688">
    <property type="entry name" value="DNA-BINDING TRANSCRIPTIONAL ACTIVATOR DEVR_DOSR"/>
    <property type="match status" value="1"/>
</dbReference>
<dbReference type="PRINTS" id="PR00038">
    <property type="entry name" value="HTHLUXR"/>
</dbReference>
<proteinExistence type="predicted"/>
<dbReference type="Gene3D" id="1.10.10.10">
    <property type="entry name" value="Winged helix-like DNA-binding domain superfamily/Winged helix DNA-binding domain"/>
    <property type="match status" value="1"/>
</dbReference>
<protein>
    <recommendedName>
        <fullName evidence="4">HTH luxR-type domain-containing protein</fullName>
    </recommendedName>
</protein>
<organism evidence="5 6">
    <name type="scientific">Streptomyces olivaceiscleroticus</name>
    <dbReference type="NCBI Taxonomy" id="68245"/>
    <lineage>
        <taxon>Bacteria</taxon>
        <taxon>Bacillati</taxon>
        <taxon>Actinomycetota</taxon>
        <taxon>Actinomycetes</taxon>
        <taxon>Kitasatosporales</taxon>
        <taxon>Streptomycetaceae</taxon>
        <taxon>Streptomyces</taxon>
    </lineage>
</organism>
<evidence type="ECO:0000256" key="3">
    <source>
        <dbReference type="ARBA" id="ARBA00023163"/>
    </source>
</evidence>
<gene>
    <name evidence="5" type="ORF">GCM10010361_11290</name>
</gene>
<name>A0ABN0ZIJ5_9ACTN</name>